<dbReference type="NCBIfam" id="TIGR00487">
    <property type="entry name" value="IF-2"/>
    <property type="match status" value="1"/>
</dbReference>
<evidence type="ECO:0000256" key="5">
    <source>
        <dbReference type="ARBA" id="ARBA00023134"/>
    </source>
</evidence>
<dbReference type="PROSITE" id="PS51722">
    <property type="entry name" value="G_TR_2"/>
    <property type="match status" value="1"/>
</dbReference>
<dbReference type="InterPro" id="IPR005225">
    <property type="entry name" value="Small_GTP-bd"/>
</dbReference>
<dbReference type="GO" id="GO:0005525">
    <property type="term" value="F:GTP binding"/>
    <property type="evidence" value="ECO:0007669"/>
    <property type="project" value="UniProtKB-KW"/>
</dbReference>
<dbReference type="Pfam" id="PF04760">
    <property type="entry name" value="IF2_N"/>
    <property type="match status" value="1"/>
</dbReference>
<keyword evidence="5" id="KW-0342">GTP-binding</keyword>
<dbReference type="SUPFAM" id="SSF52156">
    <property type="entry name" value="Initiation factor IF2/eIF5b, domain 3"/>
    <property type="match status" value="1"/>
</dbReference>
<dbReference type="AlphaFoldDB" id="A0A1Z1MGG0"/>
<dbReference type="PANTHER" id="PTHR43381:SF5">
    <property type="entry name" value="TR-TYPE G DOMAIN-CONTAINING PROTEIN"/>
    <property type="match status" value="1"/>
</dbReference>
<dbReference type="Gene3D" id="2.40.30.10">
    <property type="entry name" value="Translation factors"/>
    <property type="match status" value="2"/>
</dbReference>
<feature type="region of interest" description="Disordered" evidence="8">
    <location>
        <begin position="133"/>
        <end position="153"/>
    </location>
</feature>
<evidence type="ECO:0000256" key="8">
    <source>
        <dbReference type="SAM" id="MobiDB-lite"/>
    </source>
</evidence>
<evidence type="ECO:0000259" key="9">
    <source>
        <dbReference type="PROSITE" id="PS51722"/>
    </source>
</evidence>
<dbReference type="SUPFAM" id="SSF52540">
    <property type="entry name" value="P-loop containing nucleoside triphosphate hydrolases"/>
    <property type="match status" value="1"/>
</dbReference>
<dbReference type="FunFam" id="2.40.30.10:FF:000008">
    <property type="entry name" value="Translation initiation factor IF-2"/>
    <property type="match status" value="1"/>
</dbReference>
<dbReference type="GO" id="GO:0003743">
    <property type="term" value="F:translation initiation factor activity"/>
    <property type="evidence" value="ECO:0007669"/>
    <property type="project" value="UniProtKB-KW"/>
</dbReference>
<evidence type="ECO:0000256" key="6">
    <source>
        <dbReference type="ARBA" id="ARBA00025162"/>
    </source>
</evidence>
<dbReference type="InterPro" id="IPR000178">
    <property type="entry name" value="TF_IF2_bacterial-like"/>
</dbReference>
<feature type="region of interest" description="Disordered" evidence="8">
    <location>
        <begin position="76"/>
        <end position="117"/>
    </location>
</feature>
<dbReference type="InterPro" id="IPR006847">
    <property type="entry name" value="IF2_N"/>
</dbReference>
<dbReference type="PANTHER" id="PTHR43381">
    <property type="entry name" value="TRANSLATION INITIATION FACTOR IF-2-RELATED"/>
    <property type="match status" value="1"/>
</dbReference>
<dbReference type="Pfam" id="PF11987">
    <property type="entry name" value="IF-2"/>
    <property type="match status" value="1"/>
</dbReference>
<dbReference type="EMBL" id="MF101435">
    <property type="protein sequence ID" value="ARW64979.1"/>
    <property type="molecule type" value="Genomic_DNA"/>
</dbReference>
<evidence type="ECO:0000256" key="3">
    <source>
        <dbReference type="ARBA" id="ARBA00022741"/>
    </source>
</evidence>
<dbReference type="GO" id="GO:0005737">
    <property type="term" value="C:cytoplasm"/>
    <property type="evidence" value="ECO:0007669"/>
    <property type="project" value="TreeGrafter"/>
</dbReference>
<accession>A0A1Z1MGG0</accession>
<dbReference type="GO" id="GO:0003924">
    <property type="term" value="F:GTPase activity"/>
    <property type="evidence" value="ECO:0007669"/>
    <property type="project" value="InterPro"/>
</dbReference>
<dbReference type="PRINTS" id="PR00315">
    <property type="entry name" value="ELONGATNFCT"/>
</dbReference>
<dbReference type="InterPro" id="IPR015760">
    <property type="entry name" value="TIF_IF2"/>
</dbReference>
<comment type="function">
    <text evidence="6">One of the essential components for the initiation of protein synthesis. Protects formylmethionyl-tRNA from spontaneous hydrolysis and promotes its binding to the 30S ribosomal subunits. Also involved in the hydrolysis of GTP during the formation of the 70S ribosomal complex.</text>
</comment>
<dbReference type="Pfam" id="PF00009">
    <property type="entry name" value="GTP_EFTU"/>
    <property type="match status" value="1"/>
</dbReference>
<dbReference type="InterPro" id="IPR027417">
    <property type="entry name" value="P-loop_NTPase"/>
</dbReference>
<feature type="compositionally biased region" description="Basic residues" evidence="8">
    <location>
        <begin position="91"/>
        <end position="102"/>
    </location>
</feature>
<protein>
    <recommendedName>
        <fullName evidence="7">Translation initiation factor IF-2, chloroplastic</fullName>
    </recommendedName>
</protein>
<name>A0A1Z1MGG0_9FLOR</name>
<keyword evidence="10" id="KW-0150">Chloroplast</keyword>
<geneLocation type="chloroplast" evidence="10"/>
<dbReference type="Gene3D" id="3.40.50.300">
    <property type="entry name" value="P-loop containing nucleotide triphosphate hydrolases"/>
    <property type="match status" value="1"/>
</dbReference>
<feature type="compositionally biased region" description="Basic and acidic residues" evidence="8">
    <location>
        <begin position="103"/>
        <end position="117"/>
    </location>
</feature>
<dbReference type="CDD" id="cd01887">
    <property type="entry name" value="IF2_eIF5B"/>
    <property type="match status" value="1"/>
</dbReference>
<evidence type="ECO:0000256" key="4">
    <source>
        <dbReference type="ARBA" id="ARBA00022917"/>
    </source>
</evidence>
<evidence type="ECO:0000256" key="2">
    <source>
        <dbReference type="ARBA" id="ARBA00022540"/>
    </source>
</evidence>
<dbReference type="SUPFAM" id="SSF50447">
    <property type="entry name" value="Translation proteins"/>
    <property type="match status" value="2"/>
</dbReference>
<keyword evidence="4" id="KW-0648">Protein biosynthesis</keyword>
<dbReference type="Pfam" id="PF22042">
    <property type="entry name" value="EF-G_D2"/>
    <property type="match status" value="1"/>
</dbReference>
<dbReference type="FunFam" id="3.40.50.300:FF:000019">
    <property type="entry name" value="Translation initiation factor IF-2"/>
    <property type="match status" value="1"/>
</dbReference>
<evidence type="ECO:0000313" key="10">
    <source>
        <dbReference type="EMBL" id="ARW64979.1"/>
    </source>
</evidence>
<keyword evidence="10" id="KW-0934">Plastid</keyword>
<dbReference type="InterPro" id="IPR053905">
    <property type="entry name" value="EF-G-like_DII"/>
</dbReference>
<feature type="domain" description="Tr-type G" evidence="9">
    <location>
        <begin position="252"/>
        <end position="424"/>
    </location>
</feature>
<dbReference type="InterPro" id="IPR036925">
    <property type="entry name" value="TIF_IF2_dom3_sf"/>
</dbReference>
<organism evidence="10">
    <name type="scientific">Polysiphonia sertularioides</name>
    <dbReference type="NCBI Taxonomy" id="945028"/>
    <lineage>
        <taxon>Eukaryota</taxon>
        <taxon>Rhodophyta</taxon>
        <taxon>Florideophyceae</taxon>
        <taxon>Rhodymeniophycidae</taxon>
        <taxon>Ceramiales</taxon>
        <taxon>Rhodomelaceae</taxon>
        <taxon>Polysiphonioideae</taxon>
        <taxon>Polysiphonia</taxon>
    </lineage>
</organism>
<dbReference type="FunFam" id="3.40.50.10050:FF:000001">
    <property type="entry name" value="Translation initiation factor IF-2"/>
    <property type="match status" value="1"/>
</dbReference>
<evidence type="ECO:0000256" key="1">
    <source>
        <dbReference type="ARBA" id="ARBA00007733"/>
    </source>
</evidence>
<keyword evidence="3" id="KW-0547">Nucleotide-binding</keyword>
<gene>
    <name evidence="10" type="primary">infB</name>
</gene>
<dbReference type="NCBIfam" id="TIGR00231">
    <property type="entry name" value="small_GTP"/>
    <property type="match status" value="1"/>
</dbReference>
<comment type="similarity">
    <text evidence="1">Belongs to the TRAFAC class translation factor GTPase superfamily. Classic translation factor GTPase family. IF-2 subfamily.</text>
</comment>
<dbReference type="CDD" id="cd03702">
    <property type="entry name" value="IF2_mtIF2_II"/>
    <property type="match status" value="1"/>
</dbReference>
<keyword evidence="2 10" id="KW-0396">Initiation factor</keyword>
<dbReference type="InterPro" id="IPR023115">
    <property type="entry name" value="TIF_IF2_dom3"/>
</dbReference>
<dbReference type="InterPro" id="IPR009000">
    <property type="entry name" value="Transl_B-barrel_sf"/>
</dbReference>
<dbReference type="CDD" id="cd03692">
    <property type="entry name" value="mtIF2_IVc"/>
    <property type="match status" value="1"/>
</dbReference>
<sequence>MYHYKYNFFCNKSNLKKIISNLFFTECCNDILTLKNPKVIILTNSKSNSSFSFNVNSILKTEDYTKSTVSFKFDKKYKSSPSPNDKEIPKNKKGKNKLVKDKHKNDDTKNFVRNDDNLFENKPKVRSNLKVRKTGAKNKKVKPDDSNLNSIGSTLSKNESYKGSYLKSISLDGPISIQNLSLKMNIHEAEIITYLFLRKSVSATINQILDFDIAYEVVRHYGFSLSKSVSPTENLIINDSSVITKYSSSTSSRPPIITILGHVDHGKTTLLECILKANLVNKEEGGITQAICGYEVRHEYNSQKSILVFLDTPGHQSFKSMRIRGAKITDIILLVVAVDEGIKPQTLECIEYVKYMSLKCIVVVTKCDSGINNEQKIKEDLAKHGLLSDDWGGEIPFISVSAKSNYNITNLLSKICFLSSSINLLCDIEQCASGIIIDSSIDKKRGTLTSLVVKNGTLNVGDLVAAESSFGKVKRIINSLGNKIDSALPSSIVEVLCFSLPPKAGSTFYTFTNEKEAKQYSSKYSSVKLNNFSSTSLNKRVSSDLKSNKKELTLLIKADTQGSLEAIMDLLSHIPQLKVQINIVSSSLGNISNNDIELANSTSSLILAFNVNPLPEISVSIKKYQLNCQVFCVIYDLFDYVHSLMINLLDPEYNHVLIGNLNIQSVFNINKGCIAGCVVTTGKVKINSFIKVYRHNTNIYEGYIISLKQSKNDVSEVLAPNECGLMSDFYDWQKSDLIEAYDSIIKDKKL</sequence>
<dbReference type="InterPro" id="IPR044145">
    <property type="entry name" value="IF2_II"/>
</dbReference>
<proteinExistence type="inferred from homology"/>
<evidence type="ECO:0000256" key="7">
    <source>
        <dbReference type="ARBA" id="ARBA00044105"/>
    </source>
</evidence>
<reference evidence="10" key="1">
    <citation type="journal article" date="2017" name="J. Phycol.">
        <title>Analysis of chloroplast genomes and a supermatrix inform reclassification of the Rhodomelaceae (Rhodophyta).</title>
        <authorList>
            <person name="Diaz-Tapia P."/>
            <person name="Maggs C.A."/>
            <person name="West J.A."/>
            <person name="Verbruggen H."/>
        </authorList>
    </citation>
    <scope>NUCLEOTIDE SEQUENCE</scope>
    <source>
        <strain evidence="10">PD0001</strain>
    </source>
</reference>
<dbReference type="Gene3D" id="3.40.50.10050">
    <property type="entry name" value="Translation initiation factor IF- 2, domain 3"/>
    <property type="match status" value="1"/>
</dbReference>
<dbReference type="InterPro" id="IPR000795">
    <property type="entry name" value="T_Tr_GTP-bd_dom"/>
</dbReference>